<dbReference type="Gene3D" id="1.10.260.40">
    <property type="entry name" value="lambda repressor-like DNA-binding domains"/>
    <property type="match status" value="1"/>
</dbReference>
<name>A0A6C0U5X2_9GAMM</name>
<dbReference type="PANTHER" id="PTHR46797:SF20">
    <property type="entry name" value="BLR4304 PROTEIN"/>
    <property type="match status" value="1"/>
</dbReference>
<proteinExistence type="predicted"/>
<protein>
    <submittedName>
        <fullName evidence="3">Helix-turn-helix domain-containing protein</fullName>
    </submittedName>
</protein>
<gene>
    <name evidence="3" type="ORF">G3T16_13910</name>
</gene>
<sequence>MTVADVTLGKRLREYRKSHGLRLADLSEKLGMSVSAISKIENGKMSLNFSSVLRIAEELSLPIANLIGPEYDSLLGGRRAITRANEGHLFCHPRWDLETLCDDMIHKQNIFWRMRVKCRNVDDYGDFSAHPGEEFLYVLEGEMELHTELYKPVRLKQGDSICFDGMTPHAYIAVSETEPLVLMSNTVAQNPIGGFEGA</sequence>
<evidence type="ECO:0000313" key="4">
    <source>
        <dbReference type="Proteomes" id="UP000477680"/>
    </source>
</evidence>
<dbReference type="CDD" id="cd02209">
    <property type="entry name" value="cupin_XRE_C"/>
    <property type="match status" value="1"/>
</dbReference>
<dbReference type="CDD" id="cd00093">
    <property type="entry name" value="HTH_XRE"/>
    <property type="match status" value="1"/>
</dbReference>
<dbReference type="RefSeq" id="WP_163495771.1">
    <property type="nucleotide sequence ID" value="NZ_CP048711.1"/>
</dbReference>
<dbReference type="SUPFAM" id="SSF51182">
    <property type="entry name" value="RmlC-like cupins"/>
    <property type="match status" value="1"/>
</dbReference>
<evidence type="ECO:0000256" key="1">
    <source>
        <dbReference type="ARBA" id="ARBA00023125"/>
    </source>
</evidence>
<dbReference type="InterPro" id="IPR001387">
    <property type="entry name" value="Cro/C1-type_HTH"/>
</dbReference>
<organism evidence="3 4">
    <name type="scientific">Kineobactrum salinum</name>
    <dbReference type="NCBI Taxonomy" id="2708301"/>
    <lineage>
        <taxon>Bacteria</taxon>
        <taxon>Pseudomonadati</taxon>
        <taxon>Pseudomonadota</taxon>
        <taxon>Gammaproteobacteria</taxon>
        <taxon>Cellvibrionales</taxon>
        <taxon>Halieaceae</taxon>
        <taxon>Kineobactrum</taxon>
    </lineage>
</organism>
<evidence type="ECO:0000259" key="2">
    <source>
        <dbReference type="PROSITE" id="PS50943"/>
    </source>
</evidence>
<dbReference type="PROSITE" id="PS50943">
    <property type="entry name" value="HTH_CROC1"/>
    <property type="match status" value="1"/>
</dbReference>
<keyword evidence="1" id="KW-0238">DNA-binding</keyword>
<keyword evidence="4" id="KW-1185">Reference proteome</keyword>
<dbReference type="Proteomes" id="UP000477680">
    <property type="component" value="Chromosome"/>
</dbReference>
<dbReference type="SMART" id="SM00530">
    <property type="entry name" value="HTH_XRE"/>
    <property type="match status" value="1"/>
</dbReference>
<dbReference type="InterPro" id="IPR010982">
    <property type="entry name" value="Lambda_DNA-bd_dom_sf"/>
</dbReference>
<dbReference type="PANTHER" id="PTHR46797">
    <property type="entry name" value="HTH-TYPE TRANSCRIPTIONAL REGULATOR"/>
    <property type="match status" value="1"/>
</dbReference>
<dbReference type="AlphaFoldDB" id="A0A6C0U5X2"/>
<reference evidence="3 4" key="1">
    <citation type="submission" date="2020-02" db="EMBL/GenBank/DDBJ databases">
        <title>Genome sequencing for Kineobactrum sp. M2.</title>
        <authorList>
            <person name="Park S.-J."/>
        </authorList>
    </citation>
    <scope>NUCLEOTIDE SEQUENCE [LARGE SCALE GENOMIC DNA]</scope>
    <source>
        <strain evidence="3 4">M2</strain>
    </source>
</reference>
<dbReference type="GO" id="GO:0003700">
    <property type="term" value="F:DNA-binding transcription factor activity"/>
    <property type="evidence" value="ECO:0007669"/>
    <property type="project" value="TreeGrafter"/>
</dbReference>
<dbReference type="GO" id="GO:0005829">
    <property type="term" value="C:cytosol"/>
    <property type="evidence" value="ECO:0007669"/>
    <property type="project" value="TreeGrafter"/>
</dbReference>
<dbReference type="Pfam" id="PF07883">
    <property type="entry name" value="Cupin_2"/>
    <property type="match status" value="1"/>
</dbReference>
<dbReference type="KEGG" id="kim:G3T16_13910"/>
<dbReference type="GO" id="GO:0003677">
    <property type="term" value="F:DNA binding"/>
    <property type="evidence" value="ECO:0007669"/>
    <property type="project" value="UniProtKB-KW"/>
</dbReference>
<dbReference type="Gene3D" id="2.60.120.10">
    <property type="entry name" value="Jelly Rolls"/>
    <property type="match status" value="1"/>
</dbReference>
<dbReference type="Pfam" id="PF01381">
    <property type="entry name" value="HTH_3"/>
    <property type="match status" value="1"/>
</dbReference>
<feature type="domain" description="HTH cro/C1-type" evidence="2">
    <location>
        <begin position="12"/>
        <end position="66"/>
    </location>
</feature>
<dbReference type="InterPro" id="IPR011051">
    <property type="entry name" value="RmlC_Cupin_sf"/>
</dbReference>
<accession>A0A6C0U5X2</accession>
<dbReference type="InterPro" id="IPR050807">
    <property type="entry name" value="TransReg_Diox_bact_type"/>
</dbReference>
<evidence type="ECO:0000313" key="3">
    <source>
        <dbReference type="EMBL" id="QIB66337.1"/>
    </source>
</evidence>
<dbReference type="SUPFAM" id="SSF47413">
    <property type="entry name" value="lambda repressor-like DNA-binding domains"/>
    <property type="match status" value="1"/>
</dbReference>
<dbReference type="InterPro" id="IPR013096">
    <property type="entry name" value="Cupin_2"/>
</dbReference>
<dbReference type="InterPro" id="IPR014710">
    <property type="entry name" value="RmlC-like_jellyroll"/>
</dbReference>
<dbReference type="EMBL" id="CP048711">
    <property type="protein sequence ID" value="QIB66337.1"/>
    <property type="molecule type" value="Genomic_DNA"/>
</dbReference>